<dbReference type="AlphaFoldDB" id="A0A835QK86"/>
<organism evidence="2 3">
    <name type="scientific">Vanilla planifolia</name>
    <name type="common">Vanilla</name>
    <dbReference type="NCBI Taxonomy" id="51239"/>
    <lineage>
        <taxon>Eukaryota</taxon>
        <taxon>Viridiplantae</taxon>
        <taxon>Streptophyta</taxon>
        <taxon>Embryophyta</taxon>
        <taxon>Tracheophyta</taxon>
        <taxon>Spermatophyta</taxon>
        <taxon>Magnoliopsida</taxon>
        <taxon>Liliopsida</taxon>
        <taxon>Asparagales</taxon>
        <taxon>Orchidaceae</taxon>
        <taxon>Vanilloideae</taxon>
        <taxon>Vanilleae</taxon>
        <taxon>Vanilla</taxon>
    </lineage>
</organism>
<dbReference type="Proteomes" id="UP000639772">
    <property type="component" value="Chromosome 7"/>
</dbReference>
<evidence type="ECO:0000313" key="2">
    <source>
        <dbReference type="EMBL" id="KAG0474876.1"/>
    </source>
</evidence>
<proteinExistence type="predicted"/>
<gene>
    <name evidence="2" type="ORF">HPP92_014562</name>
</gene>
<reference evidence="2 3" key="1">
    <citation type="journal article" date="2020" name="Nat. Food">
        <title>A phased Vanilla planifolia genome enables genetic improvement of flavour and production.</title>
        <authorList>
            <person name="Hasing T."/>
            <person name="Tang H."/>
            <person name="Brym M."/>
            <person name="Khazi F."/>
            <person name="Huang T."/>
            <person name="Chambers A.H."/>
        </authorList>
    </citation>
    <scope>NUCLEOTIDE SEQUENCE [LARGE SCALE GENOMIC DNA]</scope>
    <source>
        <tissue evidence="2">Leaf</tissue>
    </source>
</reference>
<feature type="region of interest" description="Disordered" evidence="1">
    <location>
        <begin position="1"/>
        <end position="29"/>
    </location>
</feature>
<name>A0A835QK86_VANPL</name>
<sequence length="103" mass="11457">MEKFWGVANGRSNGSMPRPPPRLAATSHHTRPFIQRSLLSSTATTIDLRSHLLAHNSPIFLPLPSGKPYHRVFSQPPLFQSLSFSQNLALILRESKMPQADVA</sequence>
<protein>
    <submittedName>
        <fullName evidence="2">Uncharacterized protein</fullName>
    </submittedName>
</protein>
<comment type="caution">
    <text evidence="2">The sequence shown here is derived from an EMBL/GenBank/DDBJ whole genome shotgun (WGS) entry which is preliminary data.</text>
</comment>
<evidence type="ECO:0000256" key="1">
    <source>
        <dbReference type="SAM" id="MobiDB-lite"/>
    </source>
</evidence>
<dbReference type="EMBL" id="JADCNM010000007">
    <property type="protein sequence ID" value="KAG0474876.1"/>
    <property type="molecule type" value="Genomic_DNA"/>
</dbReference>
<evidence type="ECO:0000313" key="3">
    <source>
        <dbReference type="Proteomes" id="UP000639772"/>
    </source>
</evidence>
<accession>A0A835QK86</accession>